<evidence type="ECO:0000256" key="6">
    <source>
        <dbReference type="SAM" id="Phobius"/>
    </source>
</evidence>
<feature type="transmembrane region" description="Helical" evidence="6">
    <location>
        <begin position="63"/>
        <end position="84"/>
    </location>
</feature>
<keyword evidence="2" id="KW-0808">Transferase</keyword>
<reference evidence="7 8" key="1">
    <citation type="submission" date="2018-11" db="EMBL/GenBank/DDBJ databases">
        <title>Genome sequences of Natronomonas sp. CBA1133.</title>
        <authorList>
            <person name="Roh S.W."/>
            <person name="Cha I.-T."/>
        </authorList>
    </citation>
    <scope>NUCLEOTIDE SEQUENCE [LARGE SCALE GENOMIC DNA]</scope>
    <source>
        <strain evidence="7 8">CBA1133</strain>
    </source>
</reference>
<feature type="transmembrane region" description="Helical" evidence="6">
    <location>
        <begin position="269"/>
        <end position="288"/>
    </location>
</feature>
<feature type="transmembrane region" description="Helical" evidence="6">
    <location>
        <begin position="117"/>
        <end position="138"/>
    </location>
</feature>
<feature type="transmembrane region" description="Helical" evidence="6">
    <location>
        <begin position="295"/>
        <end position="315"/>
    </location>
</feature>
<feature type="transmembrane region" description="Helical" evidence="6">
    <location>
        <begin position="144"/>
        <end position="162"/>
    </location>
</feature>
<feature type="transmembrane region" description="Helical" evidence="6">
    <location>
        <begin position="174"/>
        <end position="193"/>
    </location>
</feature>
<dbReference type="GO" id="GO:0042371">
    <property type="term" value="P:vitamin K biosynthetic process"/>
    <property type="evidence" value="ECO:0007669"/>
    <property type="project" value="TreeGrafter"/>
</dbReference>
<evidence type="ECO:0000256" key="1">
    <source>
        <dbReference type="ARBA" id="ARBA00004651"/>
    </source>
</evidence>
<evidence type="ECO:0000256" key="5">
    <source>
        <dbReference type="ARBA" id="ARBA00023136"/>
    </source>
</evidence>
<dbReference type="Pfam" id="PF01040">
    <property type="entry name" value="UbiA"/>
    <property type="match status" value="1"/>
</dbReference>
<dbReference type="RefSeq" id="WP_123124603.1">
    <property type="nucleotide sequence ID" value="NZ_QKNW01000001.1"/>
</dbReference>
<evidence type="ECO:0000313" key="7">
    <source>
        <dbReference type="EMBL" id="RNJ27512.1"/>
    </source>
</evidence>
<dbReference type="InterPro" id="IPR026046">
    <property type="entry name" value="UBIAD1"/>
</dbReference>
<dbReference type="GO" id="GO:0005886">
    <property type="term" value="C:plasma membrane"/>
    <property type="evidence" value="ECO:0007669"/>
    <property type="project" value="UniProtKB-SubCell"/>
</dbReference>
<keyword evidence="5 6" id="KW-0472">Membrane</keyword>
<feature type="transmembrane region" description="Helical" evidence="6">
    <location>
        <begin position="245"/>
        <end position="263"/>
    </location>
</feature>
<sequence>MSHTRDGIDTLRSWLVERVPHLWALWAASRPSQLALIGLLYALGVGMATTGRPVAAATFVPRLTPAVLVGGVVLLAVAVAVHYANEYADADTDALADRTPFSGGSGALAETGLPASFLGRATLGTGAVAVALLAVGGVGPLSPIAVALAATILVAGVAYSLPPVALVRRGLGEPVNMVLGGLLLPVYGVAVVAPPTPSAAAVVVPFTLVVGCNLLAVHWPDRAADERVGKRTLAVRWGPTRLRRAYAALAVSAALATLALWRGGLLPPVVAAAHLTPVPFLLWGWTTLTRRRSPLPAVAAMVVLAVALTAGWWWAGV</sequence>
<keyword evidence="3 6" id="KW-0812">Transmembrane</keyword>
<dbReference type="AlphaFoldDB" id="A0AAJ4RB27"/>
<organism evidence="7 8">
    <name type="scientific">Halosegnis longus</name>
    <dbReference type="NCBI Taxonomy" id="2216012"/>
    <lineage>
        <taxon>Archaea</taxon>
        <taxon>Methanobacteriati</taxon>
        <taxon>Methanobacteriota</taxon>
        <taxon>Stenosarchaea group</taxon>
        <taxon>Halobacteria</taxon>
        <taxon>Halobacteriales</taxon>
        <taxon>Natronomonadaceae</taxon>
        <taxon>Halosegnis</taxon>
    </lineage>
</organism>
<evidence type="ECO:0000313" key="8">
    <source>
        <dbReference type="Proteomes" id="UP000270581"/>
    </source>
</evidence>
<comment type="subcellular location">
    <subcellularLocation>
        <location evidence="1">Cell membrane</location>
        <topology evidence="1">Multi-pass membrane protein</topology>
    </subcellularLocation>
</comment>
<comment type="caution">
    <text evidence="7">The sequence shown here is derived from an EMBL/GenBank/DDBJ whole genome shotgun (WGS) entry which is preliminary data.</text>
</comment>
<dbReference type="GO" id="GO:0009234">
    <property type="term" value="P:menaquinone biosynthetic process"/>
    <property type="evidence" value="ECO:0007669"/>
    <property type="project" value="TreeGrafter"/>
</dbReference>
<protein>
    <submittedName>
        <fullName evidence="7">Prenyltransferase</fullName>
    </submittedName>
</protein>
<dbReference type="EMBL" id="RJJC01000001">
    <property type="protein sequence ID" value="RNJ27512.1"/>
    <property type="molecule type" value="Genomic_DNA"/>
</dbReference>
<evidence type="ECO:0000256" key="4">
    <source>
        <dbReference type="ARBA" id="ARBA00022989"/>
    </source>
</evidence>
<proteinExistence type="predicted"/>
<dbReference type="Proteomes" id="UP000270581">
    <property type="component" value="Unassembled WGS sequence"/>
</dbReference>
<dbReference type="InterPro" id="IPR000537">
    <property type="entry name" value="UbiA_prenyltransferase"/>
</dbReference>
<accession>A0AAJ4RB27</accession>
<dbReference type="PANTHER" id="PTHR13929">
    <property type="entry name" value="1,4-DIHYDROXY-2-NAPHTHOATE OCTAPRENYLTRANSFERASE"/>
    <property type="match status" value="1"/>
</dbReference>
<name>A0AAJ4RB27_9EURY</name>
<feature type="transmembrane region" description="Helical" evidence="6">
    <location>
        <begin position="199"/>
        <end position="217"/>
    </location>
</feature>
<keyword evidence="8" id="KW-1185">Reference proteome</keyword>
<dbReference type="GO" id="GO:0004659">
    <property type="term" value="F:prenyltransferase activity"/>
    <property type="evidence" value="ECO:0007669"/>
    <property type="project" value="InterPro"/>
</dbReference>
<gene>
    <name evidence="7" type="ORF">Nmn1133_05950</name>
</gene>
<keyword evidence="4 6" id="KW-1133">Transmembrane helix</keyword>
<evidence type="ECO:0000256" key="3">
    <source>
        <dbReference type="ARBA" id="ARBA00022692"/>
    </source>
</evidence>
<dbReference type="PANTHER" id="PTHR13929:SF0">
    <property type="entry name" value="UBIA PRENYLTRANSFERASE DOMAIN-CONTAINING PROTEIN 1"/>
    <property type="match status" value="1"/>
</dbReference>
<evidence type="ECO:0000256" key="2">
    <source>
        <dbReference type="ARBA" id="ARBA00022679"/>
    </source>
</evidence>
<dbReference type="CDD" id="cd13962">
    <property type="entry name" value="PT_UbiA_UBIAD1"/>
    <property type="match status" value="1"/>
</dbReference>